<comment type="subcellular location">
    <subcellularLocation>
        <location evidence="1">Virion</location>
    </subcellularLocation>
</comment>
<name>A0A0L7L8V7_OPEBR</name>
<dbReference type="Proteomes" id="UP000037510">
    <property type="component" value="Unassembled WGS sequence"/>
</dbReference>
<dbReference type="Pfam" id="PF03216">
    <property type="entry name" value="Rhabdo_ncap_2"/>
    <property type="match status" value="1"/>
</dbReference>
<proteinExistence type="predicted"/>
<keyword evidence="3" id="KW-1185">Reference proteome</keyword>
<dbReference type="AlphaFoldDB" id="A0A0L7L8V7"/>
<reference evidence="2 3" key="1">
    <citation type="journal article" date="2015" name="Genome Biol. Evol.">
        <title>The genome of winter moth (Operophtera brumata) provides a genomic perspective on sexual dimorphism and phenology.</title>
        <authorList>
            <person name="Derks M.F."/>
            <person name="Smit S."/>
            <person name="Salis L."/>
            <person name="Schijlen E."/>
            <person name="Bossers A."/>
            <person name="Mateman C."/>
            <person name="Pijl A.S."/>
            <person name="de Ridder D."/>
            <person name="Groenen M.A."/>
            <person name="Visser M.E."/>
            <person name="Megens H.J."/>
        </authorList>
    </citation>
    <scope>NUCLEOTIDE SEQUENCE [LARGE SCALE GENOMIC DNA]</scope>
    <source>
        <strain evidence="2">WM2013NL</strain>
        <tissue evidence="2">Head and thorax</tissue>
    </source>
</reference>
<dbReference type="InterPro" id="IPR004902">
    <property type="entry name" value="Rhabdo_ncap_2"/>
</dbReference>
<protein>
    <submittedName>
        <fullName evidence="2">Uncharacterized protein</fullName>
    </submittedName>
</protein>
<comment type="caution">
    <text evidence="2">The sequence shown here is derived from an EMBL/GenBank/DDBJ whole genome shotgun (WGS) entry which is preliminary data.</text>
</comment>
<evidence type="ECO:0000256" key="1">
    <source>
        <dbReference type="ARBA" id="ARBA00004328"/>
    </source>
</evidence>
<gene>
    <name evidence="2" type="ORF">OBRU01_13078</name>
</gene>
<dbReference type="EMBL" id="JTDY01002252">
    <property type="protein sequence ID" value="KOB71795.1"/>
    <property type="molecule type" value="Genomic_DNA"/>
</dbReference>
<sequence length="417" mass="48709">MEEMENFFNEMLKEEEIKKTKLPTALKIQKHKLLCALGKAQPSPTEEEDEKFVKEMDDNTFGFFMNFLKSYRSLHWSDTIAINSVKLILEEHQHFDISLYIDCAKAIYLTYSGKVQHTGAVYGAFTYVLTHARLFGDPAQSMFQLESNGSFKIEFGDISKQLPDSTYMRKITGLIEDLRIGYNEMKFRILNANVTYLTLLILRRFVKNETQFFDMFKRVNTHDDYVKLCPHPLDSQLPRITQEFNKNLSVRSLCPAVYLAIHAFLNGNDTKTNRILRATCIQYIEWTGLQLPYLFFKVVDLYAVEESNLWESLQYESTYQSLFKLANDYYKQYKNSKADPPETVAWFPYCRALDGDYHADLSGPQNKDLCMILAYLVDLKIGFDKSYVRNAHWTKKNFRKDFCLDAAKKISENMQCT</sequence>
<evidence type="ECO:0000313" key="3">
    <source>
        <dbReference type="Proteomes" id="UP000037510"/>
    </source>
</evidence>
<organism evidence="2 3">
    <name type="scientific">Operophtera brumata</name>
    <name type="common">Winter moth</name>
    <name type="synonym">Phalaena brumata</name>
    <dbReference type="NCBI Taxonomy" id="104452"/>
    <lineage>
        <taxon>Eukaryota</taxon>
        <taxon>Metazoa</taxon>
        <taxon>Ecdysozoa</taxon>
        <taxon>Arthropoda</taxon>
        <taxon>Hexapoda</taxon>
        <taxon>Insecta</taxon>
        <taxon>Pterygota</taxon>
        <taxon>Neoptera</taxon>
        <taxon>Endopterygota</taxon>
        <taxon>Lepidoptera</taxon>
        <taxon>Glossata</taxon>
        <taxon>Ditrysia</taxon>
        <taxon>Geometroidea</taxon>
        <taxon>Geometridae</taxon>
        <taxon>Larentiinae</taxon>
        <taxon>Operophtera</taxon>
    </lineage>
</organism>
<accession>A0A0L7L8V7</accession>
<evidence type="ECO:0000313" key="2">
    <source>
        <dbReference type="EMBL" id="KOB71795.1"/>
    </source>
</evidence>